<keyword evidence="4" id="KW-1185">Reference proteome</keyword>
<accession>A0ABV7BPR5</accession>
<keyword evidence="1" id="KW-0472">Membrane</keyword>
<dbReference type="Pfam" id="PF02517">
    <property type="entry name" value="Rce1-like"/>
    <property type="match status" value="1"/>
</dbReference>
<dbReference type="GO" id="GO:0016787">
    <property type="term" value="F:hydrolase activity"/>
    <property type="evidence" value="ECO:0007669"/>
    <property type="project" value="UniProtKB-KW"/>
</dbReference>
<evidence type="ECO:0000313" key="3">
    <source>
        <dbReference type="EMBL" id="MFC2998674.1"/>
    </source>
</evidence>
<reference evidence="4" key="1">
    <citation type="journal article" date="2019" name="Int. J. Syst. Evol. Microbiol.">
        <title>The Global Catalogue of Microorganisms (GCM) 10K type strain sequencing project: providing services to taxonomists for standard genome sequencing and annotation.</title>
        <authorList>
            <consortium name="The Broad Institute Genomics Platform"/>
            <consortium name="The Broad Institute Genome Sequencing Center for Infectious Disease"/>
            <person name="Wu L."/>
            <person name="Ma J."/>
        </authorList>
    </citation>
    <scope>NUCLEOTIDE SEQUENCE [LARGE SCALE GENOMIC DNA]</scope>
    <source>
        <strain evidence="4">CGMCC 1.16855</strain>
    </source>
</reference>
<feature type="domain" description="CAAX prenyl protease 2/Lysostaphin resistance protein A-like" evidence="2">
    <location>
        <begin position="127"/>
        <end position="229"/>
    </location>
</feature>
<feature type="transmembrane region" description="Helical" evidence="1">
    <location>
        <begin position="161"/>
        <end position="181"/>
    </location>
</feature>
<evidence type="ECO:0000256" key="1">
    <source>
        <dbReference type="SAM" id="Phobius"/>
    </source>
</evidence>
<protein>
    <submittedName>
        <fullName evidence="3">CPBP family intramembrane glutamic endopeptidase</fullName>
        <ecNumber evidence="3">3.4.-.-</ecNumber>
    </submittedName>
</protein>
<sequence length="273" mass="29530">MLQRNPTLAFFTITFGISWGLAAIFWILSSLGLEFLNGDQPGLFARGLFLLAVWGPNFSAVLVTWRIGGRDGLRDLFSRLSPRRAGAGWWTIAVVLPIALLAISVLLAKPFADVGFARLAPDSWTVLLTFLGLSLIGGPLGEELGWRGFALPRMAKRMTPLAATLLIGLAWGAWHLPVLVVPQIQQAFLPPGFPILAFPLYTTAASVLIGWIYLRGGQCLWLAVLFHLVLLWGVHALSRDPLPALVWGGVAAYFAAAILAALAPMMRKRGLGA</sequence>
<dbReference type="EMBL" id="JBHRSB010000001">
    <property type="protein sequence ID" value="MFC2998674.1"/>
    <property type="molecule type" value="Genomic_DNA"/>
</dbReference>
<feature type="transmembrane region" description="Helical" evidence="1">
    <location>
        <begin position="124"/>
        <end position="141"/>
    </location>
</feature>
<keyword evidence="1" id="KW-1133">Transmembrane helix</keyword>
<dbReference type="InterPro" id="IPR003675">
    <property type="entry name" value="Rce1/LyrA-like_dom"/>
</dbReference>
<evidence type="ECO:0000313" key="4">
    <source>
        <dbReference type="Proteomes" id="UP001595420"/>
    </source>
</evidence>
<comment type="caution">
    <text evidence="3">The sequence shown here is derived from an EMBL/GenBank/DDBJ whole genome shotgun (WGS) entry which is preliminary data.</text>
</comment>
<keyword evidence="3" id="KW-0378">Hydrolase</keyword>
<organism evidence="3 4">
    <name type="scientific">Falsiroseomonas tokyonensis</name>
    <dbReference type="NCBI Taxonomy" id="430521"/>
    <lineage>
        <taxon>Bacteria</taxon>
        <taxon>Pseudomonadati</taxon>
        <taxon>Pseudomonadota</taxon>
        <taxon>Alphaproteobacteria</taxon>
        <taxon>Acetobacterales</taxon>
        <taxon>Roseomonadaceae</taxon>
        <taxon>Falsiroseomonas</taxon>
    </lineage>
</organism>
<dbReference type="EC" id="3.4.-.-" evidence="3"/>
<dbReference type="PANTHER" id="PTHR35797">
    <property type="entry name" value="PROTEASE-RELATED"/>
    <property type="match status" value="1"/>
</dbReference>
<feature type="transmembrane region" description="Helical" evidence="1">
    <location>
        <begin position="7"/>
        <end position="28"/>
    </location>
</feature>
<feature type="transmembrane region" description="Helical" evidence="1">
    <location>
        <begin position="48"/>
        <end position="68"/>
    </location>
</feature>
<gene>
    <name evidence="3" type="ORF">ACFOD3_02155</name>
</gene>
<dbReference type="RefSeq" id="WP_216834172.1">
    <property type="nucleotide sequence ID" value="NZ_JAFNJS010000001.1"/>
</dbReference>
<feature type="transmembrane region" description="Helical" evidence="1">
    <location>
        <begin position="244"/>
        <end position="263"/>
    </location>
</feature>
<evidence type="ECO:0000259" key="2">
    <source>
        <dbReference type="Pfam" id="PF02517"/>
    </source>
</evidence>
<feature type="transmembrane region" description="Helical" evidence="1">
    <location>
        <begin position="89"/>
        <end position="112"/>
    </location>
</feature>
<dbReference type="PANTHER" id="PTHR35797:SF1">
    <property type="entry name" value="PROTEASE"/>
    <property type="match status" value="1"/>
</dbReference>
<dbReference type="Proteomes" id="UP001595420">
    <property type="component" value="Unassembled WGS sequence"/>
</dbReference>
<keyword evidence="1" id="KW-0812">Transmembrane</keyword>
<proteinExistence type="predicted"/>
<feature type="transmembrane region" description="Helical" evidence="1">
    <location>
        <begin position="220"/>
        <end position="238"/>
    </location>
</feature>
<feature type="transmembrane region" description="Helical" evidence="1">
    <location>
        <begin position="193"/>
        <end position="213"/>
    </location>
</feature>
<dbReference type="InterPro" id="IPR042150">
    <property type="entry name" value="MmRce1-like"/>
</dbReference>
<name>A0ABV7BPR5_9PROT</name>